<keyword evidence="1" id="KW-0812">Transmembrane</keyword>
<dbReference type="InterPro" id="IPR002035">
    <property type="entry name" value="VWF_A"/>
</dbReference>
<evidence type="ECO:0000259" key="2">
    <source>
        <dbReference type="PROSITE" id="PS50234"/>
    </source>
</evidence>
<dbReference type="InterPro" id="IPR036390">
    <property type="entry name" value="WH_DNA-bd_sf"/>
</dbReference>
<dbReference type="CDD" id="cd00090">
    <property type="entry name" value="HTH_ARSR"/>
    <property type="match status" value="1"/>
</dbReference>
<dbReference type="GO" id="GO:0003700">
    <property type="term" value="F:DNA-binding transcription factor activity"/>
    <property type="evidence" value="ECO:0007669"/>
    <property type="project" value="InterPro"/>
</dbReference>
<dbReference type="InterPro" id="IPR011991">
    <property type="entry name" value="ArsR-like_HTH"/>
</dbReference>
<protein>
    <recommendedName>
        <fullName evidence="7">VWA domain-containing protein</fullName>
    </recommendedName>
</protein>
<dbReference type="PANTHER" id="PTHR10338:SF108">
    <property type="entry name" value="INTER-ALPHA-TRYPSIN INHIBITOR HEAVY CHAIN H4-LIKE PROTEIN"/>
    <property type="match status" value="1"/>
</dbReference>
<dbReference type="AlphaFoldDB" id="A0A7D6BAJ7"/>
<feature type="domain" description="VIT" evidence="4">
    <location>
        <begin position="19"/>
        <end position="145"/>
    </location>
</feature>
<dbReference type="PROSITE" id="PS50987">
    <property type="entry name" value="HTH_ARSR_2"/>
    <property type="match status" value="1"/>
</dbReference>
<evidence type="ECO:0000259" key="4">
    <source>
        <dbReference type="PROSITE" id="PS51468"/>
    </source>
</evidence>
<dbReference type="KEGG" id="flt:Sv326_0962"/>
<dbReference type="Pfam" id="PF01022">
    <property type="entry name" value="HTH_5"/>
    <property type="match status" value="1"/>
</dbReference>
<dbReference type="SUPFAM" id="SSF53300">
    <property type="entry name" value="vWA-like"/>
    <property type="match status" value="1"/>
</dbReference>
<name>A0A7D6BAJ7_FERL1</name>
<dbReference type="EMBL" id="CP058998">
    <property type="protein sequence ID" value="QLJ53137.1"/>
    <property type="molecule type" value="Genomic_DNA"/>
</dbReference>
<evidence type="ECO:0000313" key="5">
    <source>
        <dbReference type="EMBL" id="QLJ53137.1"/>
    </source>
</evidence>
<evidence type="ECO:0008006" key="7">
    <source>
        <dbReference type="Google" id="ProtNLM"/>
    </source>
</evidence>
<reference evidence="6" key="1">
    <citation type="submission" date="2020-07" db="EMBL/GenBank/DDBJ databases">
        <title>Metabolic diversity and evolutionary history of the archaeal phylum ###Micrarchaeota### uncovered from a freshwater lake metagenome.</title>
        <authorList>
            <person name="Kadnikov V.V."/>
            <person name="Savvichev A.S."/>
            <person name="Mardanov A.V."/>
            <person name="Beletsky A.V."/>
            <person name="Chupakov A.V."/>
            <person name="Kokryatskaya N.M."/>
            <person name="Pimenov N.V."/>
            <person name="Ravin N.V."/>
        </authorList>
    </citation>
    <scope>NUCLEOTIDE SEQUENCE [LARGE SCALE GENOMIC DNA]</scope>
</reference>
<evidence type="ECO:0000259" key="3">
    <source>
        <dbReference type="PROSITE" id="PS50987"/>
    </source>
</evidence>
<dbReference type="InterPro" id="IPR036388">
    <property type="entry name" value="WH-like_DNA-bd_sf"/>
</dbReference>
<dbReference type="Proteomes" id="UP000510821">
    <property type="component" value="Chromosome"/>
</dbReference>
<dbReference type="InterPro" id="IPR050934">
    <property type="entry name" value="ITIH"/>
</dbReference>
<dbReference type="InterPro" id="IPR001845">
    <property type="entry name" value="HTH_ArsR_DNA-bd_dom"/>
</dbReference>
<dbReference type="Pfam" id="PF00092">
    <property type="entry name" value="VWA"/>
    <property type="match status" value="1"/>
</dbReference>
<evidence type="ECO:0000256" key="1">
    <source>
        <dbReference type="SAM" id="Phobius"/>
    </source>
</evidence>
<dbReference type="SMART" id="SM00609">
    <property type="entry name" value="VIT"/>
    <property type="match status" value="1"/>
</dbReference>
<dbReference type="PROSITE" id="PS51468">
    <property type="entry name" value="VIT"/>
    <property type="match status" value="1"/>
</dbReference>
<dbReference type="InterPro" id="IPR013694">
    <property type="entry name" value="VIT"/>
</dbReference>
<dbReference type="Gene3D" id="3.40.50.410">
    <property type="entry name" value="von Willebrand factor, type A domain"/>
    <property type="match status" value="1"/>
</dbReference>
<dbReference type="InterPro" id="IPR036465">
    <property type="entry name" value="vWFA_dom_sf"/>
</dbReference>
<dbReference type="Pfam" id="PF08487">
    <property type="entry name" value="VIT"/>
    <property type="match status" value="1"/>
</dbReference>
<dbReference type="PROSITE" id="PS50234">
    <property type="entry name" value="VWFA"/>
    <property type="match status" value="1"/>
</dbReference>
<feature type="domain" description="VWFA" evidence="2">
    <location>
        <begin position="263"/>
        <end position="434"/>
    </location>
</feature>
<keyword evidence="1" id="KW-1133">Transmembrane helix</keyword>
<accession>A0A7D6BAJ7</accession>
<dbReference type="PROSITE" id="PS51257">
    <property type="entry name" value="PROKAR_LIPOPROTEIN"/>
    <property type="match status" value="1"/>
</dbReference>
<dbReference type="SUPFAM" id="SSF46785">
    <property type="entry name" value="Winged helix' DNA-binding domain"/>
    <property type="match status" value="1"/>
</dbReference>
<dbReference type="SMART" id="SM00327">
    <property type="entry name" value="VWA"/>
    <property type="match status" value="1"/>
</dbReference>
<dbReference type="PANTHER" id="PTHR10338">
    <property type="entry name" value="INTER-ALPHA-TRYPSIN INHIBITOR HEAVY CHAIN FAMILY MEMBER"/>
    <property type="match status" value="1"/>
</dbReference>
<dbReference type="Gene3D" id="1.10.10.10">
    <property type="entry name" value="Winged helix-like DNA-binding domain superfamily/Winged helix DNA-binding domain"/>
    <property type="match status" value="1"/>
</dbReference>
<evidence type="ECO:0000313" key="6">
    <source>
        <dbReference type="Proteomes" id="UP000510821"/>
    </source>
</evidence>
<proteinExistence type="predicted"/>
<keyword evidence="1" id="KW-0472">Membrane</keyword>
<sequence>MRMRFAIIALLLLVSCIRADGVIIPHHPEDPYPLILNHYVTVTINDTYAFTRVEQEFKNDGYRDLEGTYIFPVPGGGIRDVKLIVDGKTLEGRLLGSEEAKKTYQQYVIERKDASLLEYVGRDAFSSSLVLPRGKVVKVVITYEQIIGSSGGTYSYMYPLSPERYSTKPIDPVNITVNINAPGNLGFIYSPTHNITVQREEEGKATVMYYEEKVLPDRDFQLYYGVSDREYDVKLLAQKSGDSGYFLLFVYPSLVNQSSLPKDVVFLIDTSGSMEGVKIEQAQRALKYGIDKLNGADRFDLIAFSSSQKAFSGKLEGVSSSQEAKTFIDNLVAEGSTNIQDSLSVAAAEFQNDSRVHIIVLLTDGRDTTGHSRGDILKSLESKGDFKIFAFGVGDDADFELLGKLANEFGDGIPTYIKNEAELEVTLKSFYDRIAAPLLSNVQLSITPTCLSQVCVPPELSTSDILPRRMPDIFLGTQLVITGKYSGSGAATIHLKGSVGGTQKELSYIVNFPQASSNSFVERTWALRKVGYLLDQITLDGETPELKQQVTELATKYGIPTPYTSYIVISPEGTPVRRDVGIMPMAASIGGGTLGVANAYKAAESTASVTPYVQETKTIGEKTFVSVGGVWKDTSCGEDQPTRTVSFGSQEYLNLINNPQTANYLSVGSNALLCNAGEMIKIIPSTLTPSGPSQPPGEGNAGENQNLSQLWVIPVSVVAVLLALFIVLSIVKKYSFQREEDDSELYRALSSETRMQILNTLMEGERTPTDISSKLNKSKATIVEHLDKLREVDLVEKIEVDGRKWVFYKLTPRGKSIIKKGG</sequence>
<organism evidence="5 6">
    <name type="scientific">Fermentimicrarchaeum limneticum</name>
    <dbReference type="NCBI Taxonomy" id="2795018"/>
    <lineage>
        <taxon>Archaea</taxon>
        <taxon>Candidatus Micrarchaeota</taxon>
        <taxon>Candidatus Fermentimicrarchaeales</taxon>
        <taxon>Candidatus Fermentimicrarchaeaceae</taxon>
        <taxon>Candidatus Fermentimicrarchaeum</taxon>
    </lineage>
</organism>
<feature type="transmembrane region" description="Helical" evidence="1">
    <location>
        <begin position="710"/>
        <end position="731"/>
    </location>
</feature>
<gene>
    <name evidence="5" type="ORF">Sv326_0962</name>
</gene>
<dbReference type="SMART" id="SM00418">
    <property type="entry name" value="HTH_ARSR"/>
    <property type="match status" value="1"/>
</dbReference>
<feature type="domain" description="HTH arsR-type" evidence="3">
    <location>
        <begin position="734"/>
        <end position="822"/>
    </location>
</feature>